<dbReference type="PROSITE" id="PS00086">
    <property type="entry name" value="CYTOCHROME_P450"/>
    <property type="match status" value="1"/>
</dbReference>
<organism evidence="9 10">
    <name type="scientific">Rickenella mellea</name>
    <dbReference type="NCBI Taxonomy" id="50990"/>
    <lineage>
        <taxon>Eukaryota</taxon>
        <taxon>Fungi</taxon>
        <taxon>Dikarya</taxon>
        <taxon>Basidiomycota</taxon>
        <taxon>Agaricomycotina</taxon>
        <taxon>Agaricomycetes</taxon>
        <taxon>Hymenochaetales</taxon>
        <taxon>Rickenellaceae</taxon>
        <taxon>Rickenella</taxon>
    </lineage>
</organism>
<keyword evidence="5 7" id="KW-0408">Iron</keyword>
<dbReference type="PRINTS" id="PR00463">
    <property type="entry name" value="EP450I"/>
</dbReference>
<keyword evidence="6 8" id="KW-0503">Monooxygenase</keyword>
<evidence type="ECO:0000256" key="2">
    <source>
        <dbReference type="ARBA" id="ARBA00022617"/>
    </source>
</evidence>
<evidence type="ECO:0000256" key="3">
    <source>
        <dbReference type="ARBA" id="ARBA00022723"/>
    </source>
</evidence>
<dbReference type="GO" id="GO:0005506">
    <property type="term" value="F:iron ion binding"/>
    <property type="evidence" value="ECO:0007669"/>
    <property type="project" value="InterPro"/>
</dbReference>
<reference evidence="9 10" key="1">
    <citation type="submission" date="2018-06" db="EMBL/GenBank/DDBJ databases">
        <title>A transcriptomic atlas of mushroom development highlights an independent origin of complex multicellularity.</title>
        <authorList>
            <consortium name="DOE Joint Genome Institute"/>
            <person name="Krizsan K."/>
            <person name="Almasi E."/>
            <person name="Merenyi Z."/>
            <person name="Sahu N."/>
            <person name="Viragh M."/>
            <person name="Koszo T."/>
            <person name="Mondo S."/>
            <person name="Kiss B."/>
            <person name="Balint B."/>
            <person name="Kues U."/>
            <person name="Barry K."/>
            <person name="Hegedus J.C."/>
            <person name="Henrissat B."/>
            <person name="Johnson J."/>
            <person name="Lipzen A."/>
            <person name="Ohm R."/>
            <person name="Nagy I."/>
            <person name="Pangilinan J."/>
            <person name="Yan J."/>
            <person name="Xiong Y."/>
            <person name="Grigoriev I.V."/>
            <person name="Hibbett D.S."/>
            <person name="Nagy L.G."/>
        </authorList>
    </citation>
    <scope>NUCLEOTIDE SEQUENCE [LARGE SCALE GENOMIC DNA]</scope>
    <source>
        <strain evidence="9 10">SZMC22713</strain>
    </source>
</reference>
<feature type="binding site" description="axial binding residue" evidence="7">
    <location>
        <position position="454"/>
    </location>
    <ligand>
        <name>heme</name>
        <dbReference type="ChEBI" id="CHEBI:30413"/>
    </ligand>
    <ligandPart>
        <name>Fe</name>
        <dbReference type="ChEBI" id="CHEBI:18248"/>
    </ligandPart>
</feature>
<dbReference type="GO" id="GO:0016705">
    <property type="term" value="F:oxidoreductase activity, acting on paired donors, with incorporation or reduction of molecular oxygen"/>
    <property type="evidence" value="ECO:0007669"/>
    <property type="project" value="InterPro"/>
</dbReference>
<keyword evidence="3 7" id="KW-0479">Metal-binding</keyword>
<dbReference type="PANTHER" id="PTHR24291">
    <property type="entry name" value="CYTOCHROME P450 FAMILY 4"/>
    <property type="match status" value="1"/>
</dbReference>
<dbReference type="STRING" id="50990.A0A4Y7Q6G2"/>
<gene>
    <name evidence="9" type="ORF">BD410DRAFT_821100</name>
</gene>
<evidence type="ECO:0000256" key="1">
    <source>
        <dbReference type="ARBA" id="ARBA00010617"/>
    </source>
</evidence>
<evidence type="ECO:0000256" key="8">
    <source>
        <dbReference type="RuleBase" id="RU000461"/>
    </source>
</evidence>
<dbReference type="OrthoDB" id="1470350at2759"/>
<dbReference type="Gene3D" id="1.10.630.10">
    <property type="entry name" value="Cytochrome P450"/>
    <property type="match status" value="1"/>
</dbReference>
<dbReference type="PRINTS" id="PR00385">
    <property type="entry name" value="P450"/>
</dbReference>
<evidence type="ECO:0000256" key="4">
    <source>
        <dbReference type="ARBA" id="ARBA00023002"/>
    </source>
</evidence>
<evidence type="ECO:0000256" key="6">
    <source>
        <dbReference type="ARBA" id="ARBA00023033"/>
    </source>
</evidence>
<dbReference type="PANTHER" id="PTHR24291:SF50">
    <property type="entry name" value="BIFUNCTIONAL ALBAFLAVENONE MONOOXYGENASE_TERPENE SYNTHASE"/>
    <property type="match status" value="1"/>
</dbReference>
<keyword evidence="10" id="KW-1185">Reference proteome</keyword>
<proteinExistence type="inferred from homology"/>
<dbReference type="EMBL" id="ML170173">
    <property type="protein sequence ID" value="TDL22808.1"/>
    <property type="molecule type" value="Genomic_DNA"/>
</dbReference>
<keyword evidence="2 7" id="KW-0349">Heme</keyword>
<dbReference type="InterPro" id="IPR017972">
    <property type="entry name" value="Cyt_P450_CS"/>
</dbReference>
<comment type="similarity">
    <text evidence="1 8">Belongs to the cytochrome P450 family.</text>
</comment>
<keyword evidence="4 8" id="KW-0560">Oxidoreductase</keyword>
<dbReference type="InterPro" id="IPR036396">
    <property type="entry name" value="Cyt_P450_sf"/>
</dbReference>
<dbReference type="InterPro" id="IPR002401">
    <property type="entry name" value="Cyt_P450_E_grp-I"/>
</dbReference>
<dbReference type="VEuPathDB" id="FungiDB:BD410DRAFT_821100"/>
<dbReference type="Proteomes" id="UP000294933">
    <property type="component" value="Unassembled WGS sequence"/>
</dbReference>
<dbReference type="InterPro" id="IPR001128">
    <property type="entry name" value="Cyt_P450"/>
</dbReference>
<dbReference type="Pfam" id="PF00067">
    <property type="entry name" value="p450"/>
    <property type="match status" value="1"/>
</dbReference>
<dbReference type="GO" id="GO:0004497">
    <property type="term" value="F:monooxygenase activity"/>
    <property type="evidence" value="ECO:0007669"/>
    <property type="project" value="UniProtKB-KW"/>
</dbReference>
<name>A0A4Y7Q6G2_9AGAM</name>
<evidence type="ECO:0000313" key="9">
    <source>
        <dbReference type="EMBL" id="TDL22808.1"/>
    </source>
</evidence>
<dbReference type="SUPFAM" id="SSF48264">
    <property type="entry name" value="Cytochrome P450"/>
    <property type="match status" value="1"/>
</dbReference>
<comment type="cofactor">
    <cofactor evidence="7">
        <name>heme</name>
        <dbReference type="ChEBI" id="CHEBI:30413"/>
    </cofactor>
</comment>
<dbReference type="InterPro" id="IPR050196">
    <property type="entry name" value="Cytochrome_P450_Monoox"/>
</dbReference>
<evidence type="ECO:0000256" key="5">
    <source>
        <dbReference type="ARBA" id="ARBA00023004"/>
    </source>
</evidence>
<accession>A0A4Y7Q6G2</accession>
<sequence>MQTLSLIVLTSIVLYVVRLYVEYRRNMKTIRNYPGYRTFLSSSSIFANLLPQIPGIATGRLNLWRSKHDDFEYFGSDIFSVVNMWPTSNLSFRVADPVAIKEITSTRALWPKPVERYQGLKLFGSNIVVTENDEWKKHRRVANPAFSERNNRMVWEETVKIVNDMFDNDWRDRAEIEVDHCVNITLKLALLVIGSAGFGRSISWDNDLQIPPGHQMSFKDALHIVSVDIIYKLAVPDWAMGLTKKLRTVKLAFDELRMYMQDMINERRDTEKRTERYDLFSSLLDASAEDSDGMAKLSDSELTGNIFIFLLAGHETSAHTLCFCFALLALYQDEQETLLKHINTVLVDRRTPEYKDMPKLTYSMAVLYETLRLFPPVNGIPKKAAEDFSLSTSMTSGEKRVIPVPRGSVIILHVPGIHYNPKYWKDPHEFKPKRFLEDYNRDAFIPFSAGVRSCIGRRFSETESIAILTTIVQKYKIEIKDEPQFANETFDERRERILRCKAGITLSPVRVPLVFKRRVEGP</sequence>
<dbReference type="GO" id="GO:0020037">
    <property type="term" value="F:heme binding"/>
    <property type="evidence" value="ECO:0007669"/>
    <property type="project" value="InterPro"/>
</dbReference>
<evidence type="ECO:0000256" key="7">
    <source>
        <dbReference type="PIRSR" id="PIRSR602401-1"/>
    </source>
</evidence>
<protein>
    <submittedName>
        <fullName evidence="9">614/534 cytochrome P450</fullName>
    </submittedName>
</protein>
<dbReference type="AlphaFoldDB" id="A0A4Y7Q6G2"/>
<evidence type="ECO:0000313" key="10">
    <source>
        <dbReference type="Proteomes" id="UP000294933"/>
    </source>
</evidence>